<evidence type="ECO:0000313" key="2">
    <source>
        <dbReference type="EMBL" id="MCC9627115.1"/>
    </source>
</evidence>
<dbReference type="EMBL" id="JAJKFT010000002">
    <property type="protein sequence ID" value="MCC9627115.1"/>
    <property type="molecule type" value="Genomic_DNA"/>
</dbReference>
<feature type="coiled-coil region" evidence="1">
    <location>
        <begin position="370"/>
        <end position="397"/>
    </location>
</feature>
<comment type="caution">
    <text evidence="2">The sequence shown here is derived from an EMBL/GenBank/DDBJ whole genome shotgun (WGS) entry which is preliminary data.</text>
</comment>
<organism evidence="2 3">
    <name type="scientific">Blastopirellula sediminis</name>
    <dbReference type="NCBI Taxonomy" id="2894196"/>
    <lineage>
        <taxon>Bacteria</taxon>
        <taxon>Pseudomonadati</taxon>
        <taxon>Planctomycetota</taxon>
        <taxon>Planctomycetia</taxon>
        <taxon>Pirellulales</taxon>
        <taxon>Pirellulaceae</taxon>
        <taxon>Blastopirellula</taxon>
    </lineage>
</organism>
<dbReference type="AlphaFoldDB" id="A0A9X1SDX0"/>
<gene>
    <name evidence="2" type="ORF">LOC68_01730</name>
</gene>
<keyword evidence="3" id="KW-1185">Reference proteome</keyword>
<protein>
    <submittedName>
        <fullName evidence="2">Uncharacterized protein</fullName>
    </submittedName>
</protein>
<evidence type="ECO:0000313" key="3">
    <source>
        <dbReference type="Proteomes" id="UP001139103"/>
    </source>
</evidence>
<dbReference type="Proteomes" id="UP001139103">
    <property type="component" value="Unassembled WGS sequence"/>
</dbReference>
<sequence length="604" mass="69593">MQYEISLIEPELIRNSPLALLLRQEREHAQPPPGKFVDRLLKHFLEMELRWDLPEHERRRDAIGKIVAGVESKSFDQVAGVMRNEFVRCWSTSSDRANFSVPEHVETRMEQIWYESDAFNLSHLPTWEGKTIRWLGKIIFDRSLPFRFESLEDSKEPTPEQLRQFIEQLEQLPEETGELEDCQHVAAHLRAQFNRISERLQQSPLQAYLNELSARSASIAFWLNQDFARQSLERKIRTRAKFFSRIGQKQAKVVIDSALAYLPDLSQWRNVPERLRQIDQLKSDETDFSRAIQSVAALPHLRSIVRAHTFDLDWMAEHLTENLGRELIDRSQTLQTRCDALDVTLNIPSSSPVAEELVPLPDERHLFALQMTALQQLAEASRRIDRLEERYRELCDIASTSLLANLQLLNLDVGEGDSKNWVERQVEAGNCRAIGDLNYALNAIRQTADQVRQLSGLPSLEALIGVGDPLRWTSKITARELRGFSRQPSHDDLAQYVRTMQFLLHETASLRDLDGLDSIAERVSEHCQSLTAAKLTLEEFHQLLRDLLYRLLRTSHNQHPGFLVQLKHESDLPQALGELERIDPDSAPIRQLQDMGIVVRRGNS</sequence>
<reference evidence="2" key="1">
    <citation type="submission" date="2021-11" db="EMBL/GenBank/DDBJ databases">
        <title>Genome sequence.</title>
        <authorList>
            <person name="Sun Q."/>
        </authorList>
    </citation>
    <scope>NUCLEOTIDE SEQUENCE</scope>
    <source>
        <strain evidence="2">JC732</strain>
    </source>
</reference>
<evidence type="ECO:0000256" key="1">
    <source>
        <dbReference type="SAM" id="Coils"/>
    </source>
</evidence>
<proteinExistence type="predicted"/>
<name>A0A9X1SDX0_9BACT</name>
<keyword evidence="1" id="KW-0175">Coiled coil</keyword>
<accession>A0A9X1SDX0</accession>
<dbReference type="RefSeq" id="WP_230214932.1">
    <property type="nucleotide sequence ID" value="NZ_JAJKFT010000002.1"/>
</dbReference>